<dbReference type="Gene3D" id="3.40.309.10">
    <property type="entry name" value="Aldehyde Dehydrogenase, Chain A, domain 2"/>
    <property type="match status" value="1"/>
</dbReference>
<evidence type="ECO:0000313" key="3">
    <source>
        <dbReference type="Proteomes" id="UP000714380"/>
    </source>
</evidence>
<organism evidence="2 3">
    <name type="scientific">Thalassolituus marinus</name>
    <dbReference type="NCBI Taxonomy" id="671053"/>
    <lineage>
        <taxon>Bacteria</taxon>
        <taxon>Pseudomonadati</taxon>
        <taxon>Pseudomonadota</taxon>
        <taxon>Gammaproteobacteria</taxon>
        <taxon>Oceanospirillales</taxon>
        <taxon>Oceanospirillaceae</taxon>
        <taxon>Thalassolituus</taxon>
    </lineage>
</organism>
<evidence type="ECO:0000313" key="2">
    <source>
        <dbReference type="EMBL" id="MCA6063684.1"/>
    </source>
</evidence>
<dbReference type="Proteomes" id="UP000714380">
    <property type="component" value="Unassembled WGS sequence"/>
</dbReference>
<gene>
    <name evidence="2" type="ORF">I9W95_08685</name>
</gene>
<comment type="caution">
    <text evidence="2">The sequence shown here is derived from an EMBL/GenBank/DDBJ whole genome shotgun (WGS) entry which is preliminary data.</text>
</comment>
<dbReference type="RefSeq" id="WP_225673922.1">
    <property type="nucleotide sequence ID" value="NZ_JAEDAH010000043.1"/>
</dbReference>
<proteinExistence type="predicted"/>
<dbReference type="SUPFAM" id="SSF53720">
    <property type="entry name" value="ALDH-like"/>
    <property type="match status" value="1"/>
</dbReference>
<sequence>MQHSHRPRILLRAIFIAGAHHDHDIAQKGVFGPELSVTRCDGTEQVIDRANDSQYDLASPLWQGNPRPQGYGKDLSHYSLKNYSVVRHVMLSHKQQPIKKASKRCRLF</sequence>
<dbReference type="InterPro" id="IPR016163">
    <property type="entry name" value="Ald_DH_C"/>
</dbReference>
<accession>A0ABS7ZPZ5</accession>
<reference evidence="2 3" key="1">
    <citation type="submission" date="2020-12" db="EMBL/GenBank/DDBJ databases">
        <title>Novel Thalassolituus-related marine hydrocarbonoclastic bacteria mediated algae-derived hydrocarbons mineralization in twilight zone of the northern South China Sea.</title>
        <authorList>
            <person name="Dong C."/>
        </authorList>
    </citation>
    <scope>NUCLEOTIDE SEQUENCE [LARGE SCALE GENOMIC DNA]</scope>
    <source>
        <strain evidence="2 3">IMCC1826</strain>
    </source>
</reference>
<dbReference type="InterPro" id="IPR016161">
    <property type="entry name" value="Ald_DH/histidinol_DH"/>
</dbReference>
<dbReference type="Pfam" id="PF00171">
    <property type="entry name" value="Aldedh"/>
    <property type="match status" value="1"/>
</dbReference>
<dbReference type="InterPro" id="IPR015590">
    <property type="entry name" value="Aldehyde_DH_dom"/>
</dbReference>
<keyword evidence="3" id="KW-1185">Reference proteome</keyword>
<feature type="domain" description="Aldehyde dehydrogenase" evidence="1">
    <location>
        <begin position="11"/>
        <end position="63"/>
    </location>
</feature>
<evidence type="ECO:0000259" key="1">
    <source>
        <dbReference type="Pfam" id="PF00171"/>
    </source>
</evidence>
<dbReference type="EMBL" id="JAEDAH010000043">
    <property type="protein sequence ID" value="MCA6063684.1"/>
    <property type="molecule type" value="Genomic_DNA"/>
</dbReference>
<name>A0ABS7ZPZ5_9GAMM</name>
<protein>
    <submittedName>
        <fullName evidence="2">Aldehyde dehydrogenase family protein</fullName>
    </submittedName>
</protein>